<dbReference type="AlphaFoldDB" id="A0A4Z0V6A7"/>
<protein>
    <submittedName>
        <fullName evidence="3">ROK family protein</fullName>
    </submittedName>
</protein>
<geneLocation type="plasmid" evidence="2">
    <name>pTAA-3-1</name>
</geneLocation>
<dbReference type="Proteomes" id="UP000297635">
    <property type="component" value="Unassembled WGS sequence"/>
</dbReference>
<dbReference type="EMBL" id="SJSA01000003">
    <property type="protein sequence ID" value="TGG35141.1"/>
    <property type="molecule type" value="Genomic_DNA"/>
</dbReference>
<dbReference type="Pfam" id="PF00480">
    <property type="entry name" value="ROK"/>
    <property type="match status" value="1"/>
</dbReference>
<gene>
    <name evidence="3" type="ORF">EZ315_13505</name>
    <name evidence="2" type="ORF">EZ315_15780</name>
</gene>
<sequence length="316" mass="32843">MAKRYVVGIDIGGTHTVFGIVDTDGHIVACDKIMTGEYPELSDYISSLAKAVTEQISANGLEGQIEGIGIGAPAVNHNTGVIEGAVDLPWPSPIPLKEMMESATGLPVSATNDANAAAIGEQIYGAGRGLSDFIILTLGTGIGSGIVSDGHLVHGHRGLAGELGHTIIRPGGRQCSCGRKGCLETYASARGIVHTAIEMIAEFPDMKSVLSEIPPKDLCSADIGNAAANGDQLAIRVLKYTGEILGEACANFCAYSSPQAIVFFGGVTKAGDHLINPIRESLAKHILYIYKDQVEITTSQLPHNDAAVLGAAAAAW</sequence>
<dbReference type="PROSITE" id="PS01125">
    <property type="entry name" value="ROK"/>
    <property type="match status" value="1"/>
</dbReference>
<evidence type="ECO:0000313" key="4">
    <source>
        <dbReference type="Proteomes" id="UP000297635"/>
    </source>
</evidence>
<dbReference type="EMBL" id="SJSA01000002">
    <property type="protein sequence ID" value="TGG36843.1"/>
    <property type="molecule type" value="Genomic_DNA"/>
</dbReference>
<organism evidence="3 4">
    <name type="scientific">Duncaniella freteri</name>
    <dbReference type="NCBI Taxonomy" id="2530391"/>
    <lineage>
        <taxon>Bacteria</taxon>
        <taxon>Pseudomonadati</taxon>
        <taxon>Bacteroidota</taxon>
        <taxon>Bacteroidia</taxon>
        <taxon>Bacteroidales</taxon>
        <taxon>Muribaculaceae</taxon>
        <taxon>Duncaniella</taxon>
    </lineage>
</organism>
<name>A0A4Z0V6A7_9BACT</name>
<comment type="caution">
    <text evidence="3">The sequence shown here is derived from an EMBL/GenBank/DDBJ whole genome shotgun (WGS) entry which is preliminary data.</text>
</comment>
<dbReference type="InterPro" id="IPR049874">
    <property type="entry name" value="ROK_cs"/>
</dbReference>
<dbReference type="PANTHER" id="PTHR18964">
    <property type="entry name" value="ROK (REPRESSOR, ORF, KINASE) FAMILY"/>
    <property type="match status" value="1"/>
</dbReference>
<evidence type="ECO:0000256" key="1">
    <source>
        <dbReference type="ARBA" id="ARBA00006479"/>
    </source>
</evidence>
<dbReference type="PANTHER" id="PTHR18964:SF149">
    <property type="entry name" value="BIFUNCTIONAL UDP-N-ACETYLGLUCOSAMINE 2-EPIMERASE_N-ACETYLMANNOSAMINE KINASE"/>
    <property type="match status" value="1"/>
</dbReference>
<dbReference type="InterPro" id="IPR000600">
    <property type="entry name" value="ROK"/>
</dbReference>
<keyword evidence="2" id="KW-0614">Plasmid</keyword>
<dbReference type="RefSeq" id="WP_135472552.1">
    <property type="nucleotide sequence ID" value="NZ_CASGTF010000036.1"/>
</dbReference>
<proteinExistence type="inferred from homology"/>
<reference evidence="3 4" key="1">
    <citation type="submission" date="2019-02" db="EMBL/GenBank/DDBJ databases">
        <title>Isolation and identification of novel species under the genus Muribaculum.</title>
        <authorList>
            <person name="Miyake S."/>
            <person name="Ding Y."/>
            <person name="Low A."/>
            <person name="Soh M."/>
            <person name="Seedorf H."/>
        </authorList>
    </citation>
    <scope>NUCLEOTIDE SEQUENCE [LARGE SCALE GENOMIC DNA]</scope>
    <source>
        <strain evidence="3 4">TLL-A3</strain>
        <plasmid evidence="2">pTAA-3-1</plasmid>
    </source>
</reference>
<dbReference type="SUPFAM" id="SSF53067">
    <property type="entry name" value="Actin-like ATPase domain"/>
    <property type="match status" value="1"/>
</dbReference>
<keyword evidence="4" id="KW-1185">Reference proteome</keyword>
<dbReference type="InterPro" id="IPR043129">
    <property type="entry name" value="ATPase_NBD"/>
</dbReference>
<comment type="similarity">
    <text evidence="1">Belongs to the ROK (NagC/XylR) family.</text>
</comment>
<accession>A0A4Z0V6A7</accession>
<evidence type="ECO:0000313" key="2">
    <source>
        <dbReference type="EMBL" id="TGG35141.1"/>
    </source>
</evidence>
<dbReference type="GeneID" id="82151244"/>
<dbReference type="Gene3D" id="3.30.420.40">
    <property type="match status" value="2"/>
</dbReference>
<evidence type="ECO:0000313" key="3">
    <source>
        <dbReference type="EMBL" id="TGG36843.1"/>
    </source>
</evidence>